<dbReference type="InterPro" id="IPR000792">
    <property type="entry name" value="Tscrpt_reg_LuxR_C"/>
</dbReference>
<dbReference type="InterPro" id="IPR001789">
    <property type="entry name" value="Sig_transdc_resp-reg_receiver"/>
</dbReference>
<dbReference type="CDD" id="cd06170">
    <property type="entry name" value="LuxR_C_like"/>
    <property type="match status" value="1"/>
</dbReference>
<dbReference type="SUPFAM" id="SSF52172">
    <property type="entry name" value="CheY-like"/>
    <property type="match status" value="1"/>
</dbReference>
<keyword evidence="3" id="KW-0238">DNA-binding</keyword>
<dbReference type="InterPro" id="IPR016032">
    <property type="entry name" value="Sig_transdc_resp-reg_C-effctor"/>
</dbReference>
<evidence type="ECO:0000256" key="3">
    <source>
        <dbReference type="ARBA" id="ARBA00023125"/>
    </source>
</evidence>
<dbReference type="InterPro" id="IPR039420">
    <property type="entry name" value="WalR-like"/>
</dbReference>
<feature type="domain" description="HTH luxR-type" evidence="6">
    <location>
        <begin position="142"/>
        <end position="212"/>
    </location>
</feature>
<dbReference type="SMART" id="SM00421">
    <property type="entry name" value="HTH_LUXR"/>
    <property type="match status" value="1"/>
</dbReference>
<dbReference type="PROSITE" id="PS50110">
    <property type="entry name" value="RESPONSE_REGULATORY"/>
    <property type="match status" value="1"/>
</dbReference>
<dbReference type="GO" id="GO:0006355">
    <property type="term" value="P:regulation of DNA-templated transcription"/>
    <property type="evidence" value="ECO:0007669"/>
    <property type="project" value="InterPro"/>
</dbReference>
<comment type="caution">
    <text evidence="8">The sequence shown here is derived from an EMBL/GenBank/DDBJ whole genome shotgun (WGS) entry which is preliminary data.</text>
</comment>
<keyword evidence="4" id="KW-0804">Transcription</keyword>
<gene>
    <name evidence="8" type="ORF">CLV72_105429</name>
</gene>
<dbReference type="CDD" id="cd17535">
    <property type="entry name" value="REC_NarL-like"/>
    <property type="match status" value="1"/>
</dbReference>
<dbReference type="GO" id="GO:0003677">
    <property type="term" value="F:DNA binding"/>
    <property type="evidence" value="ECO:0007669"/>
    <property type="project" value="UniProtKB-KW"/>
</dbReference>
<evidence type="ECO:0000256" key="2">
    <source>
        <dbReference type="ARBA" id="ARBA00023015"/>
    </source>
</evidence>
<evidence type="ECO:0000256" key="1">
    <source>
        <dbReference type="ARBA" id="ARBA00022553"/>
    </source>
</evidence>
<dbReference type="EMBL" id="PVZC01000005">
    <property type="protein sequence ID" value="PRX98076.1"/>
    <property type="molecule type" value="Genomic_DNA"/>
</dbReference>
<evidence type="ECO:0000256" key="5">
    <source>
        <dbReference type="PROSITE-ProRule" id="PRU00169"/>
    </source>
</evidence>
<evidence type="ECO:0000313" key="9">
    <source>
        <dbReference type="Proteomes" id="UP000237846"/>
    </source>
</evidence>
<dbReference type="PANTHER" id="PTHR43214:SF24">
    <property type="entry name" value="TRANSCRIPTIONAL REGULATORY PROTEIN NARL-RELATED"/>
    <property type="match status" value="1"/>
</dbReference>
<evidence type="ECO:0000256" key="4">
    <source>
        <dbReference type="ARBA" id="ARBA00023163"/>
    </source>
</evidence>
<dbReference type="PRINTS" id="PR00038">
    <property type="entry name" value="HTHLUXR"/>
</dbReference>
<keyword evidence="2" id="KW-0805">Transcription regulation</keyword>
<protein>
    <submittedName>
        <fullName evidence="8">LuxR family two component transcriptional regulator</fullName>
    </submittedName>
</protein>
<dbReference type="PANTHER" id="PTHR43214">
    <property type="entry name" value="TWO-COMPONENT RESPONSE REGULATOR"/>
    <property type="match status" value="1"/>
</dbReference>
<proteinExistence type="predicted"/>
<dbReference type="SUPFAM" id="SSF46894">
    <property type="entry name" value="C-terminal effector domain of the bipartite response regulators"/>
    <property type="match status" value="1"/>
</dbReference>
<keyword evidence="1 5" id="KW-0597">Phosphoprotein</keyword>
<sequence length="212" mass="22971">MRIVIVEDSAVLAEGLNLLLSASGMTVVATTGDAPAFLAAVAEHEPDVAIVDVRLPPSFRDEGVQAALEARRIVPGLPVLLFSQYVEQVYARELLSDGKGGVGYLLKDRVARVDDFIDALRRVAAGGTAMDPEAVAQLLVRRSDPLDRLTARERDVLQLMAEGLDNAEIAARLFVTERAVHKHIGNIFGKLDLAPTDSGHRRVRAVLAYLDR</sequence>
<keyword evidence="9" id="KW-1185">Reference proteome</keyword>
<dbReference type="PROSITE" id="PS50043">
    <property type="entry name" value="HTH_LUXR_2"/>
    <property type="match status" value="1"/>
</dbReference>
<name>A0A2T0Q2R3_9ACTN</name>
<dbReference type="Pfam" id="PF00196">
    <property type="entry name" value="GerE"/>
    <property type="match status" value="1"/>
</dbReference>
<dbReference type="Proteomes" id="UP000237846">
    <property type="component" value="Unassembled WGS sequence"/>
</dbReference>
<evidence type="ECO:0000259" key="7">
    <source>
        <dbReference type="PROSITE" id="PS50110"/>
    </source>
</evidence>
<dbReference type="RefSeq" id="WP_106248094.1">
    <property type="nucleotide sequence ID" value="NZ_PVZC01000005.1"/>
</dbReference>
<dbReference type="InterPro" id="IPR011006">
    <property type="entry name" value="CheY-like_superfamily"/>
</dbReference>
<dbReference type="Pfam" id="PF00072">
    <property type="entry name" value="Response_reg"/>
    <property type="match status" value="1"/>
</dbReference>
<feature type="domain" description="Response regulatory" evidence="7">
    <location>
        <begin position="2"/>
        <end position="122"/>
    </location>
</feature>
<dbReference type="GO" id="GO:0000160">
    <property type="term" value="P:phosphorelay signal transduction system"/>
    <property type="evidence" value="ECO:0007669"/>
    <property type="project" value="InterPro"/>
</dbReference>
<accession>A0A2T0Q2R3</accession>
<dbReference type="OrthoDB" id="3208680at2"/>
<dbReference type="SMART" id="SM00448">
    <property type="entry name" value="REC"/>
    <property type="match status" value="1"/>
</dbReference>
<reference evidence="8 9" key="1">
    <citation type="submission" date="2018-03" db="EMBL/GenBank/DDBJ databases">
        <title>Genomic Encyclopedia of Archaeal and Bacterial Type Strains, Phase II (KMG-II): from individual species to whole genera.</title>
        <authorList>
            <person name="Goeker M."/>
        </authorList>
    </citation>
    <scope>NUCLEOTIDE SEQUENCE [LARGE SCALE GENOMIC DNA]</scope>
    <source>
        <strain evidence="8 9">DSM 45601</strain>
    </source>
</reference>
<dbReference type="AlphaFoldDB" id="A0A2T0Q2R3"/>
<evidence type="ECO:0000259" key="6">
    <source>
        <dbReference type="PROSITE" id="PS50043"/>
    </source>
</evidence>
<feature type="modified residue" description="4-aspartylphosphate" evidence="5">
    <location>
        <position position="52"/>
    </location>
</feature>
<evidence type="ECO:0000313" key="8">
    <source>
        <dbReference type="EMBL" id="PRX98076.1"/>
    </source>
</evidence>
<organism evidence="8 9">
    <name type="scientific">Allonocardiopsis opalescens</name>
    <dbReference type="NCBI Taxonomy" id="1144618"/>
    <lineage>
        <taxon>Bacteria</taxon>
        <taxon>Bacillati</taxon>
        <taxon>Actinomycetota</taxon>
        <taxon>Actinomycetes</taxon>
        <taxon>Streptosporangiales</taxon>
        <taxon>Allonocardiopsis</taxon>
    </lineage>
</organism>
<dbReference type="Gene3D" id="3.40.50.2300">
    <property type="match status" value="1"/>
</dbReference>
<dbReference type="InterPro" id="IPR058245">
    <property type="entry name" value="NreC/VraR/RcsB-like_REC"/>
</dbReference>